<protein>
    <submittedName>
        <fullName evidence="2">Uncharacterized protein</fullName>
    </submittedName>
</protein>
<feature type="region of interest" description="Disordered" evidence="1">
    <location>
        <begin position="1"/>
        <end position="28"/>
    </location>
</feature>
<proteinExistence type="predicted"/>
<comment type="caution">
    <text evidence="2">The sequence shown here is derived from an EMBL/GenBank/DDBJ whole genome shotgun (WGS) entry which is preliminary data.</text>
</comment>
<sequence>METRDSFGRTLDFDSQDTTSPSSVEELASGNTSLSCNALFDKEITDFIPQFFDNDSHTTTNGQVNDQDGSVDDAQAGAVSDDEPYSTLEAKLSFVEFLIVPHCHEL</sequence>
<evidence type="ECO:0000313" key="2">
    <source>
        <dbReference type="EMBL" id="KAG6523583.1"/>
    </source>
</evidence>
<evidence type="ECO:0000256" key="1">
    <source>
        <dbReference type="SAM" id="MobiDB-lite"/>
    </source>
</evidence>
<reference evidence="2 3" key="1">
    <citation type="submission" date="2020-08" db="EMBL/GenBank/DDBJ databases">
        <title>Plant Genome Project.</title>
        <authorList>
            <person name="Zhang R.-G."/>
        </authorList>
    </citation>
    <scope>NUCLEOTIDE SEQUENCE [LARGE SCALE GENOMIC DNA]</scope>
    <source>
        <tissue evidence="2">Rhizome</tissue>
    </source>
</reference>
<keyword evidence="3" id="KW-1185">Reference proteome</keyword>
<name>A0A8J5HBN3_ZINOF</name>
<evidence type="ECO:0000313" key="3">
    <source>
        <dbReference type="Proteomes" id="UP000734854"/>
    </source>
</evidence>
<organism evidence="2 3">
    <name type="scientific">Zingiber officinale</name>
    <name type="common">Ginger</name>
    <name type="synonym">Amomum zingiber</name>
    <dbReference type="NCBI Taxonomy" id="94328"/>
    <lineage>
        <taxon>Eukaryota</taxon>
        <taxon>Viridiplantae</taxon>
        <taxon>Streptophyta</taxon>
        <taxon>Embryophyta</taxon>
        <taxon>Tracheophyta</taxon>
        <taxon>Spermatophyta</taxon>
        <taxon>Magnoliopsida</taxon>
        <taxon>Liliopsida</taxon>
        <taxon>Zingiberales</taxon>
        <taxon>Zingiberaceae</taxon>
        <taxon>Zingiber</taxon>
    </lineage>
</organism>
<gene>
    <name evidence="2" type="ORF">ZIOFF_013444</name>
</gene>
<dbReference type="AlphaFoldDB" id="A0A8J5HBN3"/>
<accession>A0A8J5HBN3</accession>
<feature type="compositionally biased region" description="Polar residues" evidence="1">
    <location>
        <begin position="57"/>
        <end position="68"/>
    </location>
</feature>
<dbReference type="Proteomes" id="UP000734854">
    <property type="component" value="Unassembled WGS sequence"/>
</dbReference>
<dbReference type="EMBL" id="JACMSC010000004">
    <property type="protein sequence ID" value="KAG6523583.1"/>
    <property type="molecule type" value="Genomic_DNA"/>
</dbReference>
<feature type="compositionally biased region" description="Polar residues" evidence="1">
    <location>
        <begin position="16"/>
        <end position="28"/>
    </location>
</feature>
<feature type="region of interest" description="Disordered" evidence="1">
    <location>
        <begin position="55"/>
        <end position="78"/>
    </location>
</feature>